<dbReference type="GO" id="GO:0106300">
    <property type="term" value="P:protein-DNA covalent cross-linking repair"/>
    <property type="evidence" value="ECO:0007669"/>
    <property type="project" value="InterPro"/>
</dbReference>
<keyword evidence="5" id="KW-0190">Covalent protein-DNA linkage</keyword>
<evidence type="ECO:0000313" key="9">
    <source>
        <dbReference type="EMBL" id="AMN76843.1"/>
    </source>
</evidence>
<dbReference type="GO" id="GO:0003697">
    <property type="term" value="F:single-stranded DNA binding"/>
    <property type="evidence" value="ECO:0007669"/>
    <property type="project" value="InterPro"/>
</dbReference>
<dbReference type="InterPro" id="IPR003738">
    <property type="entry name" value="SRAP"/>
</dbReference>
<evidence type="ECO:0000256" key="8">
    <source>
        <dbReference type="RuleBase" id="RU364100"/>
    </source>
</evidence>
<keyword evidence="2 8" id="KW-0645">Protease</keyword>
<dbReference type="EMBL" id="CP014546">
    <property type="protein sequence ID" value="AMN76843.1"/>
    <property type="molecule type" value="Genomic_DNA"/>
</dbReference>
<proteinExistence type="inferred from homology"/>
<dbReference type="Gene3D" id="3.90.1680.10">
    <property type="entry name" value="SOS response associated peptidase-like"/>
    <property type="match status" value="1"/>
</dbReference>
<dbReference type="GO" id="GO:0006508">
    <property type="term" value="P:proteolysis"/>
    <property type="evidence" value="ECO:0007669"/>
    <property type="project" value="UniProtKB-KW"/>
</dbReference>
<protein>
    <recommendedName>
        <fullName evidence="8">Abasic site processing protein</fullName>
        <ecNumber evidence="8">3.4.-.-</ecNumber>
    </recommendedName>
</protein>
<comment type="similarity">
    <text evidence="1 8">Belongs to the SOS response-associated peptidase family.</text>
</comment>
<accession>A0A127HQU5</accession>
<evidence type="ECO:0000256" key="2">
    <source>
        <dbReference type="ARBA" id="ARBA00022670"/>
    </source>
</evidence>
<evidence type="ECO:0000256" key="3">
    <source>
        <dbReference type="ARBA" id="ARBA00022763"/>
    </source>
</evidence>
<evidence type="ECO:0000256" key="1">
    <source>
        <dbReference type="ARBA" id="ARBA00008136"/>
    </source>
</evidence>
<dbReference type="PANTHER" id="PTHR13604:SF0">
    <property type="entry name" value="ABASIC SITE PROCESSING PROTEIN HMCES"/>
    <property type="match status" value="1"/>
</dbReference>
<evidence type="ECO:0000256" key="7">
    <source>
        <dbReference type="ARBA" id="ARBA00023239"/>
    </source>
</evidence>
<keyword evidence="4 8" id="KW-0378">Hydrolase</keyword>
<reference evidence="9 10" key="1">
    <citation type="submission" date="2016-02" db="EMBL/GenBank/DDBJ databases">
        <title>Complete genome sequence of Pseudomonas azotoformans S4.</title>
        <authorList>
            <person name="Fang Y."/>
            <person name="Wu L."/>
            <person name="Feng G."/>
        </authorList>
    </citation>
    <scope>NUCLEOTIDE SEQUENCE [LARGE SCALE GENOMIC DNA]</scope>
    <source>
        <strain evidence="9 10">S4</strain>
    </source>
</reference>
<dbReference type="Proteomes" id="UP000070516">
    <property type="component" value="Chromosome"/>
</dbReference>
<evidence type="ECO:0000313" key="10">
    <source>
        <dbReference type="Proteomes" id="UP000070516"/>
    </source>
</evidence>
<sequence>MCSHYEGATADQLARAFGVVPPEQGALDLWPGYLGSFVRNADMAEEQDEVKPRLEILKGTFGLIPGWSKDTKIARRTYNARSETVAEKPSFRNAWRKGQHCIIPAQAIYEPDWRSGKSISTRITRADSELMGIAGLWECWSDPTGDVVFSYTMLTVNAKNHELMSNYHRADDEKRMVVILPRGLHADWLSASAAESMWFMRRFPADRLAIS</sequence>
<dbReference type="InterPro" id="IPR036590">
    <property type="entry name" value="SRAP-like"/>
</dbReference>
<gene>
    <name evidence="9" type="ORF">AYR47_00195</name>
</gene>
<dbReference type="GO" id="GO:0008233">
    <property type="term" value="F:peptidase activity"/>
    <property type="evidence" value="ECO:0007669"/>
    <property type="project" value="UniProtKB-KW"/>
</dbReference>
<dbReference type="GO" id="GO:0016829">
    <property type="term" value="F:lyase activity"/>
    <property type="evidence" value="ECO:0007669"/>
    <property type="project" value="UniProtKB-KW"/>
</dbReference>
<name>A0A127HQU5_PSEAZ</name>
<evidence type="ECO:0000256" key="5">
    <source>
        <dbReference type="ARBA" id="ARBA00023124"/>
    </source>
</evidence>
<dbReference type="RefSeq" id="WP_061433829.1">
    <property type="nucleotide sequence ID" value="NZ_CP014546.1"/>
</dbReference>
<keyword evidence="7" id="KW-0456">Lyase</keyword>
<keyword evidence="6" id="KW-0238">DNA-binding</keyword>
<evidence type="ECO:0000256" key="4">
    <source>
        <dbReference type="ARBA" id="ARBA00022801"/>
    </source>
</evidence>
<dbReference type="AlphaFoldDB" id="A0A127HQU5"/>
<dbReference type="KEGG" id="pazo:AYR47_00195"/>
<dbReference type="Pfam" id="PF02586">
    <property type="entry name" value="SRAP"/>
    <property type="match status" value="1"/>
</dbReference>
<evidence type="ECO:0000256" key="6">
    <source>
        <dbReference type="ARBA" id="ARBA00023125"/>
    </source>
</evidence>
<dbReference type="SUPFAM" id="SSF143081">
    <property type="entry name" value="BB1717-like"/>
    <property type="match status" value="1"/>
</dbReference>
<dbReference type="PANTHER" id="PTHR13604">
    <property type="entry name" value="DC12-RELATED"/>
    <property type="match status" value="1"/>
</dbReference>
<keyword evidence="3" id="KW-0227">DNA damage</keyword>
<organism evidence="9 10">
    <name type="scientific">Pseudomonas azotoformans</name>
    <dbReference type="NCBI Taxonomy" id="47878"/>
    <lineage>
        <taxon>Bacteria</taxon>
        <taxon>Pseudomonadati</taxon>
        <taxon>Pseudomonadota</taxon>
        <taxon>Gammaproteobacteria</taxon>
        <taxon>Pseudomonadales</taxon>
        <taxon>Pseudomonadaceae</taxon>
        <taxon>Pseudomonas</taxon>
    </lineage>
</organism>
<dbReference type="EC" id="3.4.-.-" evidence="8"/>